<keyword evidence="1" id="KW-1133">Transmembrane helix</keyword>
<evidence type="ECO:0000256" key="1">
    <source>
        <dbReference type="SAM" id="Phobius"/>
    </source>
</evidence>
<feature type="transmembrane region" description="Helical" evidence="1">
    <location>
        <begin position="15"/>
        <end position="35"/>
    </location>
</feature>
<accession>A0A382KW36</accession>
<keyword evidence="1" id="KW-0472">Membrane</keyword>
<keyword evidence="1" id="KW-0812">Transmembrane</keyword>
<protein>
    <recommendedName>
        <fullName evidence="3">CcmD family protein</fullName>
    </recommendedName>
</protein>
<evidence type="ECO:0000313" key="2">
    <source>
        <dbReference type="EMBL" id="SVC28848.1"/>
    </source>
</evidence>
<proteinExistence type="predicted"/>
<dbReference type="InterPro" id="IPR030888">
    <property type="entry name" value="Put_ccm"/>
</dbReference>
<gene>
    <name evidence="2" type="ORF">METZ01_LOCUS281702</name>
</gene>
<organism evidence="2">
    <name type="scientific">marine metagenome</name>
    <dbReference type="NCBI Taxonomy" id="408172"/>
    <lineage>
        <taxon>unclassified sequences</taxon>
        <taxon>metagenomes</taxon>
        <taxon>ecological metagenomes</taxon>
    </lineage>
</organism>
<dbReference type="EMBL" id="UINC01083286">
    <property type="protein sequence ID" value="SVC28848.1"/>
    <property type="molecule type" value="Genomic_DNA"/>
</dbReference>
<dbReference type="AlphaFoldDB" id="A0A382KW36"/>
<dbReference type="NCBIfam" id="TIGR04391">
    <property type="entry name" value="CcmD_alt_fam"/>
    <property type="match status" value="1"/>
</dbReference>
<name>A0A382KW36_9ZZZZ</name>
<sequence>MPIALLQATLPPDNLPFLFAAFAVTWIAFFAYAFFVSRRQQELRKEIAELRGTLDQQGSEDAG</sequence>
<evidence type="ECO:0008006" key="3">
    <source>
        <dbReference type="Google" id="ProtNLM"/>
    </source>
</evidence>
<reference evidence="2" key="1">
    <citation type="submission" date="2018-05" db="EMBL/GenBank/DDBJ databases">
        <authorList>
            <person name="Lanie J.A."/>
            <person name="Ng W.-L."/>
            <person name="Kazmierczak K.M."/>
            <person name="Andrzejewski T.M."/>
            <person name="Davidsen T.M."/>
            <person name="Wayne K.J."/>
            <person name="Tettelin H."/>
            <person name="Glass J.I."/>
            <person name="Rusch D."/>
            <person name="Podicherti R."/>
            <person name="Tsui H.-C.T."/>
            <person name="Winkler M.E."/>
        </authorList>
    </citation>
    <scope>NUCLEOTIDE SEQUENCE</scope>
</reference>